<organism evidence="10 11">
    <name type="scientific">Setaria viridis</name>
    <name type="common">Green bristlegrass</name>
    <name type="synonym">Setaria italica subsp. viridis</name>
    <dbReference type="NCBI Taxonomy" id="4556"/>
    <lineage>
        <taxon>Eukaryota</taxon>
        <taxon>Viridiplantae</taxon>
        <taxon>Streptophyta</taxon>
        <taxon>Embryophyta</taxon>
        <taxon>Tracheophyta</taxon>
        <taxon>Spermatophyta</taxon>
        <taxon>Magnoliopsida</taxon>
        <taxon>Liliopsida</taxon>
        <taxon>Poales</taxon>
        <taxon>Poaceae</taxon>
        <taxon>PACMAD clade</taxon>
        <taxon>Panicoideae</taxon>
        <taxon>Panicodae</taxon>
        <taxon>Paniceae</taxon>
        <taxon>Cenchrinae</taxon>
        <taxon>Setaria</taxon>
    </lineage>
</organism>
<evidence type="ECO:0000313" key="10">
    <source>
        <dbReference type="EMBL" id="TKW27496.1"/>
    </source>
</evidence>
<dbReference type="InterPro" id="IPR000330">
    <property type="entry name" value="SNF2_N"/>
</dbReference>
<accession>A0A4V6D9V4</accession>
<reference evidence="10 11" key="1">
    <citation type="submission" date="2019-03" db="EMBL/GenBank/DDBJ databases">
        <title>WGS assembly of Setaria viridis.</title>
        <authorList>
            <person name="Huang P."/>
            <person name="Jenkins J."/>
            <person name="Grimwood J."/>
            <person name="Barry K."/>
            <person name="Healey A."/>
            <person name="Mamidi S."/>
            <person name="Sreedasyam A."/>
            <person name="Shu S."/>
            <person name="Feldman M."/>
            <person name="Wu J."/>
            <person name="Yu Y."/>
            <person name="Chen C."/>
            <person name="Johnson J."/>
            <person name="Rokhsar D."/>
            <person name="Baxter I."/>
            <person name="Schmutz J."/>
            <person name="Brutnell T."/>
            <person name="Kellogg E."/>
        </authorList>
    </citation>
    <scope>NUCLEOTIDE SEQUENCE [LARGE SCALE GENOMIC DNA]</scope>
    <source>
        <strain evidence="11">cv. A10</strain>
    </source>
</reference>
<dbReference type="EMBL" id="CM016554">
    <property type="protein sequence ID" value="TKW27496.1"/>
    <property type="molecule type" value="Genomic_DNA"/>
</dbReference>
<keyword evidence="3" id="KW-0378">Hydrolase</keyword>
<dbReference type="GO" id="GO:0005524">
    <property type="term" value="F:ATP binding"/>
    <property type="evidence" value="ECO:0007669"/>
    <property type="project" value="UniProtKB-KW"/>
</dbReference>
<dbReference type="CDD" id="cd18793">
    <property type="entry name" value="SF2_C_SNF"/>
    <property type="match status" value="1"/>
</dbReference>
<feature type="compositionally biased region" description="Acidic residues" evidence="7">
    <location>
        <begin position="488"/>
        <end position="507"/>
    </location>
</feature>
<feature type="compositionally biased region" description="Low complexity" evidence="7">
    <location>
        <begin position="17"/>
        <end position="27"/>
    </location>
</feature>
<dbReference type="GO" id="GO:0016787">
    <property type="term" value="F:hydrolase activity"/>
    <property type="evidence" value="ECO:0007669"/>
    <property type="project" value="UniProtKB-KW"/>
</dbReference>
<dbReference type="EMBL" id="CM016554">
    <property type="protein sequence ID" value="TKW27495.1"/>
    <property type="molecule type" value="Genomic_DNA"/>
</dbReference>
<proteinExistence type="predicted"/>
<dbReference type="GO" id="GO:0004386">
    <property type="term" value="F:helicase activity"/>
    <property type="evidence" value="ECO:0007669"/>
    <property type="project" value="UniProtKB-KW"/>
</dbReference>
<dbReference type="InterPro" id="IPR038718">
    <property type="entry name" value="SNF2-like_sf"/>
</dbReference>
<evidence type="ECO:0000256" key="3">
    <source>
        <dbReference type="ARBA" id="ARBA00022801"/>
    </source>
</evidence>
<dbReference type="InterPro" id="IPR044567">
    <property type="entry name" value="CLSY/DRD1"/>
</dbReference>
<dbReference type="SUPFAM" id="SSF52540">
    <property type="entry name" value="P-loop containing nucleoside triphosphate hydrolases"/>
    <property type="match status" value="2"/>
</dbReference>
<dbReference type="InterPro" id="IPR001650">
    <property type="entry name" value="Helicase_C-like"/>
</dbReference>
<dbReference type="Gene3D" id="3.40.50.10810">
    <property type="entry name" value="Tandem AAA-ATPase domain"/>
    <property type="match status" value="1"/>
</dbReference>
<dbReference type="InterPro" id="IPR049730">
    <property type="entry name" value="SNF2/RAD54-like_C"/>
</dbReference>
<dbReference type="Gene3D" id="3.40.50.300">
    <property type="entry name" value="P-loop containing nucleotide triphosphate hydrolases"/>
    <property type="match status" value="1"/>
</dbReference>
<evidence type="ECO:0000313" key="11">
    <source>
        <dbReference type="Proteomes" id="UP000298652"/>
    </source>
</evidence>
<dbReference type="Gramene" id="TKW27496">
    <property type="protein sequence ID" value="TKW27496"/>
    <property type="gene ID" value="SEVIR_3G260900v2"/>
</dbReference>
<evidence type="ECO:0000259" key="8">
    <source>
        <dbReference type="PROSITE" id="PS51192"/>
    </source>
</evidence>
<feature type="compositionally biased region" description="Basic and acidic residues" evidence="7">
    <location>
        <begin position="201"/>
        <end position="243"/>
    </location>
</feature>
<feature type="region of interest" description="Disordered" evidence="7">
    <location>
        <begin position="289"/>
        <end position="323"/>
    </location>
</feature>
<dbReference type="Gramene" id="TKW27493">
    <property type="protein sequence ID" value="TKW27493"/>
    <property type="gene ID" value="SEVIR_3G260900v2"/>
</dbReference>
<protein>
    <submittedName>
        <fullName evidence="10">Uncharacterized protein</fullName>
    </submittedName>
</protein>
<dbReference type="Proteomes" id="UP000298652">
    <property type="component" value="Chromosome 3"/>
</dbReference>
<dbReference type="PROSITE" id="PS51192">
    <property type="entry name" value="HELICASE_ATP_BIND_1"/>
    <property type="match status" value="1"/>
</dbReference>
<dbReference type="EMBL" id="CM016554">
    <property type="protein sequence ID" value="TKW27493.1"/>
    <property type="molecule type" value="Genomic_DNA"/>
</dbReference>
<dbReference type="Pfam" id="PF00271">
    <property type="entry name" value="Helicase_C"/>
    <property type="match status" value="1"/>
</dbReference>
<feature type="compositionally biased region" description="Pro residues" evidence="7">
    <location>
        <begin position="74"/>
        <end position="89"/>
    </location>
</feature>
<keyword evidence="5" id="KW-0067">ATP-binding</keyword>
<dbReference type="SMART" id="SM00487">
    <property type="entry name" value="DEXDc"/>
    <property type="match status" value="1"/>
</dbReference>
<dbReference type="PROSITE" id="PS51194">
    <property type="entry name" value="HELICASE_CTER"/>
    <property type="match status" value="1"/>
</dbReference>
<feature type="compositionally biased region" description="Basic and acidic residues" evidence="7">
    <location>
        <begin position="146"/>
        <end position="163"/>
    </location>
</feature>
<feature type="region of interest" description="Disordered" evidence="7">
    <location>
        <begin position="428"/>
        <end position="571"/>
    </location>
</feature>
<name>A0A4V6D9V4_SETVI</name>
<keyword evidence="4" id="KW-0347">Helicase</keyword>
<evidence type="ECO:0000256" key="6">
    <source>
        <dbReference type="ARBA" id="ARBA00023242"/>
    </source>
</evidence>
<dbReference type="Gramene" id="TKW27495">
    <property type="protein sequence ID" value="TKW27495"/>
    <property type="gene ID" value="SEVIR_3G260900v2"/>
</dbReference>
<dbReference type="EMBL" id="CM016554">
    <property type="protein sequence ID" value="TKW27494.1"/>
    <property type="molecule type" value="Genomic_DNA"/>
</dbReference>
<dbReference type="GO" id="GO:0080188">
    <property type="term" value="P:gene silencing by siRNA-directed DNA methylation"/>
    <property type="evidence" value="ECO:0007669"/>
    <property type="project" value="InterPro"/>
</dbReference>
<feature type="region of interest" description="Disordered" evidence="7">
    <location>
        <begin position="588"/>
        <end position="675"/>
    </location>
</feature>
<dbReference type="InterPro" id="IPR014001">
    <property type="entry name" value="Helicase_ATP-bd"/>
</dbReference>
<evidence type="ECO:0000256" key="1">
    <source>
        <dbReference type="ARBA" id="ARBA00004123"/>
    </source>
</evidence>
<feature type="compositionally biased region" description="Basic residues" evidence="7">
    <location>
        <begin position="778"/>
        <end position="793"/>
    </location>
</feature>
<dbReference type="PANTHER" id="PTHR45821:SF26">
    <property type="entry name" value="SNF2P"/>
    <property type="match status" value="1"/>
</dbReference>
<feature type="compositionally biased region" description="Acidic residues" evidence="7">
    <location>
        <begin position="432"/>
        <end position="449"/>
    </location>
</feature>
<evidence type="ECO:0000256" key="5">
    <source>
        <dbReference type="ARBA" id="ARBA00022840"/>
    </source>
</evidence>
<feature type="compositionally biased region" description="Basic and acidic residues" evidence="7">
    <location>
        <begin position="661"/>
        <end position="674"/>
    </location>
</feature>
<dbReference type="SMART" id="SM00490">
    <property type="entry name" value="HELICc"/>
    <property type="match status" value="1"/>
</dbReference>
<feature type="region of interest" description="Disordered" evidence="7">
    <location>
        <begin position="1"/>
        <end position="270"/>
    </location>
</feature>
<evidence type="ECO:0000259" key="9">
    <source>
        <dbReference type="PROSITE" id="PS51194"/>
    </source>
</evidence>
<feature type="region of interest" description="Disordered" evidence="7">
    <location>
        <begin position="377"/>
        <end position="407"/>
    </location>
</feature>
<feature type="compositionally biased region" description="Acidic residues" evidence="7">
    <location>
        <begin position="377"/>
        <end position="392"/>
    </location>
</feature>
<dbReference type="PANTHER" id="PTHR45821">
    <property type="entry name" value="SNF2 DOMAIN-CONTAINING PROTEIN CLASSY 2-RELATED"/>
    <property type="match status" value="1"/>
</dbReference>
<feature type="domain" description="Helicase ATP-binding" evidence="8">
    <location>
        <begin position="1025"/>
        <end position="1212"/>
    </location>
</feature>
<evidence type="ECO:0000256" key="4">
    <source>
        <dbReference type="ARBA" id="ARBA00022806"/>
    </source>
</evidence>
<dbReference type="EMBL" id="CM016554">
    <property type="protein sequence ID" value="TKW27497.1"/>
    <property type="molecule type" value="Genomic_DNA"/>
</dbReference>
<keyword evidence="2" id="KW-0547">Nucleotide-binding</keyword>
<feature type="domain" description="Helicase C-terminal" evidence="9">
    <location>
        <begin position="1364"/>
        <end position="1521"/>
    </location>
</feature>
<dbReference type="InterPro" id="IPR027417">
    <property type="entry name" value="P-loop_NTPase"/>
</dbReference>
<evidence type="ECO:0000256" key="2">
    <source>
        <dbReference type="ARBA" id="ARBA00022741"/>
    </source>
</evidence>
<keyword evidence="11" id="KW-1185">Reference proteome</keyword>
<evidence type="ECO:0000256" key="7">
    <source>
        <dbReference type="SAM" id="MobiDB-lite"/>
    </source>
</evidence>
<keyword evidence="6" id="KW-0539">Nucleus</keyword>
<sequence>MDRAGRRARGCRGESLAAVRAEAPSSSRARRRDKGPVVVIDLVDDDDDGCAGGRGREAAGGAAGRRRGSTAAPSPSPSPPPPSPPPPMMVPAGAVAMRTRSRRRAMQAAIAPEESRAKRRRKGTSSDVAEASGGRASKATGASRSTPRDKRRGRDHDRSRRASEPSSTGRSRRASEPSSTGRAPRAPEPSSTGRARKRRGKELEAETEVEARARRGERVKVSRGNESDGDGGRGDDASHDGNGEARTAGANAKQGNRDRPRATGGHQIQEHCVAREVTALDLDHLTDEVASGDAEEVECGGDDGGGRDSGFNVDEDTRDSGNRELAPIVNEVAEEMAPFEDDYDNEMLEEQLVGDVIRAYSNGGEVDWEAEDEMEFDDDADDGDFMDDADDGDFMHGADEGGMTPVQDHDKMEMQDLVNHHVVLVGGRCQEEEAEEEEEEREDDTDNGDFMDGADKCGMTPVQDHDKMEMQDLVNHHVVLGGGRCQEEETEEEEEREEDEEGEEEEGADIKGGAEQKGEAAPGSNQPGLPVEVLDSDEEVKVLENVSSAPSRKASVQPKLPTIPSCVAWRTRSSWGISQDRLSYNTYFEELSDEPKEDDDDTEVELDEEDNNDDGSSETYDKDEEDEEEEEEEEEAERRKLKNRIYSSDDDMIDSTVPASRYEDNTVRSSRYEDNTVPTSRYDIEWEEVEDANVDIFQPISFKKATRWNPVVVDNDTFTEQQKQSRFTWELERRKKLKLGIVKTHPLYEKDLDSDSSSSGSEQIKRNGFKRDGDQKVGRKKKHPLSKSGKKSSHTTMLKRQSLMKLLIDKMSGDKNGESFPFDLNPQLQFIFKEMHPLVFSFGDEDLVPADKPEQDGAIDMLWADFDFALESENIGTYYDDEGQEEGNQLEFALAPVTPCSRGKHEFIIDDQIGIRCKYCSLVNLEIKFMFPSLVSGFAEKSAWPNAKGVKNALMFHDLYDEAGGATEHSQDFHLYGTVWDLIPGVITTMYEHQREAFEFMWTNLVGDIRLDELKHGAKPDVVGGCVICHAPGTGKTRLAIVFIQTYMKVFPDCRPVIIAPRGMLFAWDEEFKKWNINVPFHIMNTTDYTGKEDRDICKLVKKQHRTEKLTRLVKLLSWNKGHGILGISYGLYTKLTSEKPGCTEENKVRSILLDNPGLLVLDEGHTPRNERSVMWKTLGKVKTEKRIILSGTPFQNNFLELYNILCLVRPRFGEMFLTKARVGRRHYVSKKQKDKFSDKYEKGVWASLTSNVTDDNAEKVRSILKPFVHIHNGNILRTLPGLRESVIILKPLPLQKSIIRKVENIGSGNNFEHEYVISLASTHPSLVTAINMSEEEASLIDKPMLERLRSNPYEGVKTRFVIEVVRLCEALREKVLIFSQFIQPLELIKEHLRKFFKWREGKEILQMDGKILPRYRQASIEAFNNPNNDSRVLLASTRACCEGISLTGASRVVLLDVVWNPAVGRQAISRAFRIGQKKFVYTYNLITYGTGEGDKYDRQAEKDHLSKLVFSTEDEFNNVRNMLSKAEMEHCSKLISEDKVLEEMTSHDQLKGMFLKIHYPPTESNIVFTYNQIAPV</sequence>
<feature type="compositionally biased region" description="Acidic residues" evidence="7">
    <location>
        <begin position="590"/>
        <end position="635"/>
    </location>
</feature>
<dbReference type="OMA" id="WADLDFT"/>
<dbReference type="GO" id="GO:0005634">
    <property type="term" value="C:nucleus"/>
    <property type="evidence" value="ECO:0007669"/>
    <property type="project" value="UniProtKB-SubCell"/>
</dbReference>
<gene>
    <name evidence="10" type="ORF">SEVIR_3G260900v2</name>
</gene>
<dbReference type="Gramene" id="TKW27497">
    <property type="protein sequence ID" value="TKW27497"/>
    <property type="gene ID" value="SEVIR_3G260900v2"/>
</dbReference>
<feature type="compositionally biased region" description="Basic and acidic residues" evidence="7">
    <location>
        <begin position="763"/>
        <end position="777"/>
    </location>
</feature>
<comment type="subcellular location">
    <subcellularLocation>
        <location evidence="1">Nucleus</location>
    </subcellularLocation>
</comment>
<feature type="compositionally biased region" description="Basic and acidic residues" evidence="7">
    <location>
        <begin position="508"/>
        <end position="518"/>
    </location>
</feature>
<feature type="compositionally biased region" description="Basic residues" evidence="7">
    <location>
        <begin position="1"/>
        <end position="10"/>
    </location>
</feature>
<dbReference type="Pfam" id="PF00176">
    <property type="entry name" value="SNF2-rel_dom"/>
    <property type="match status" value="1"/>
</dbReference>
<dbReference type="Gramene" id="TKW27494">
    <property type="protein sequence ID" value="TKW27494"/>
    <property type="gene ID" value="SEVIR_3G260900v2"/>
</dbReference>
<feature type="region of interest" description="Disordered" evidence="7">
    <location>
        <begin position="750"/>
        <end position="796"/>
    </location>
</feature>